<proteinExistence type="predicted"/>
<dbReference type="PANTHER" id="PTHR34858">
    <property type="entry name" value="CYSO-CYSTEINE PEPTIDASE"/>
    <property type="match status" value="1"/>
</dbReference>
<dbReference type="InterPro" id="IPR051929">
    <property type="entry name" value="VirAsm_ModProt"/>
</dbReference>
<keyword evidence="4" id="KW-0862">Zinc</keyword>
<name>A0ABY9WXR3_9BACT</name>
<dbReference type="CDD" id="cd08070">
    <property type="entry name" value="MPN_like"/>
    <property type="match status" value="1"/>
</dbReference>
<reference evidence="7 8" key="1">
    <citation type="submission" date="2019-08" db="EMBL/GenBank/DDBJ databases">
        <title>Archangium and Cystobacter genomes.</title>
        <authorList>
            <person name="Chen I.-C.K."/>
            <person name="Wielgoss S."/>
        </authorList>
    </citation>
    <scope>NUCLEOTIDE SEQUENCE [LARGE SCALE GENOMIC DNA]</scope>
    <source>
        <strain evidence="7 8">Cbm 6</strain>
    </source>
</reference>
<evidence type="ECO:0000256" key="2">
    <source>
        <dbReference type="ARBA" id="ARBA00022723"/>
    </source>
</evidence>
<evidence type="ECO:0000259" key="6">
    <source>
        <dbReference type="Pfam" id="PF14464"/>
    </source>
</evidence>
<dbReference type="EMBL" id="CP043494">
    <property type="protein sequence ID" value="WNG47941.1"/>
    <property type="molecule type" value="Genomic_DNA"/>
</dbReference>
<evidence type="ECO:0000256" key="1">
    <source>
        <dbReference type="ARBA" id="ARBA00022670"/>
    </source>
</evidence>
<accession>A0ABY9WXR3</accession>
<evidence type="ECO:0000256" key="4">
    <source>
        <dbReference type="ARBA" id="ARBA00022833"/>
    </source>
</evidence>
<keyword evidence="3" id="KW-0378">Hydrolase</keyword>
<dbReference type="PANTHER" id="PTHR34858:SF1">
    <property type="entry name" value="CYSO-CYSTEINE PEPTIDASE"/>
    <property type="match status" value="1"/>
</dbReference>
<dbReference type="Gene3D" id="3.40.140.10">
    <property type="entry name" value="Cytidine Deaminase, domain 2"/>
    <property type="match status" value="1"/>
</dbReference>
<evidence type="ECO:0000256" key="5">
    <source>
        <dbReference type="ARBA" id="ARBA00023049"/>
    </source>
</evidence>
<feature type="domain" description="JAB" evidence="6">
    <location>
        <begin position="9"/>
        <end position="120"/>
    </location>
</feature>
<keyword evidence="2" id="KW-0479">Metal-binding</keyword>
<keyword evidence="1" id="KW-0645">Protease</keyword>
<dbReference type="Pfam" id="PF14464">
    <property type="entry name" value="Prok-JAB"/>
    <property type="match status" value="1"/>
</dbReference>
<protein>
    <submittedName>
        <fullName evidence="7">M67 family metallopeptidase</fullName>
    </submittedName>
</protein>
<organism evidence="7 8">
    <name type="scientific">Archangium minus</name>
    <dbReference type="NCBI Taxonomy" id="83450"/>
    <lineage>
        <taxon>Bacteria</taxon>
        <taxon>Pseudomonadati</taxon>
        <taxon>Myxococcota</taxon>
        <taxon>Myxococcia</taxon>
        <taxon>Myxococcales</taxon>
        <taxon>Cystobacterineae</taxon>
        <taxon>Archangiaceae</taxon>
        <taxon>Archangium</taxon>
    </lineage>
</organism>
<gene>
    <name evidence="7" type="ORF">F0U60_30225</name>
</gene>
<evidence type="ECO:0000313" key="7">
    <source>
        <dbReference type="EMBL" id="WNG47941.1"/>
    </source>
</evidence>
<sequence length="141" mass="15932">MGHVLPEELSEVVRHLESAYPREGCGVLLRAGEEGPWRFRPLRNAHEAPRLAYAFDPREWLAVLLEAESRGEHVACVVHSHVDCGADFSDEDRRQAAPEGHPLLPGVFYLVMAVHAGGVRDTRIFRWECGEFREFPFSQGL</sequence>
<evidence type="ECO:0000313" key="8">
    <source>
        <dbReference type="Proteomes" id="UP001611383"/>
    </source>
</evidence>
<evidence type="ECO:0000256" key="3">
    <source>
        <dbReference type="ARBA" id="ARBA00022801"/>
    </source>
</evidence>
<dbReference type="Proteomes" id="UP001611383">
    <property type="component" value="Chromosome"/>
</dbReference>
<dbReference type="InterPro" id="IPR028090">
    <property type="entry name" value="JAB_dom_prok"/>
</dbReference>
<dbReference type="RefSeq" id="WP_395804843.1">
    <property type="nucleotide sequence ID" value="NZ_CP043494.1"/>
</dbReference>
<keyword evidence="8" id="KW-1185">Reference proteome</keyword>
<keyword evidence="5" id="KW-0482">Metalloprotease</keyword>
<dbReference type="SUPFAM" id="SSF102712">
    <property type="entry name" value="JAB1/MPN domain"/>
    <property type="match status" value="1"/>
</dbReference>